<feature type="compositionally biased region" description="Basic and acidic residues" evidence="1">
    <location>
        <begin position="118"/>
        <end position="131"/>
    </location>
</feature>
<feature type="compositionally biased region" description="Polar residues" evidence="1">
    <location>
        <begin position="107"/>
        <end position="117"/>
    </location>
</feature>
<dbReference type="SMR" id="A0A194VUB1"/>
<protein>
    <submittedName>
        <fullName evidence="2">Uncharacterized protein</fullName>
    </submittedName>
</protein>
<feature type="region of interest" description="Disordered" evidence="1">
    <location>
        <begin position="102"/>
        <end position="131"/>
    </location>
</feature>
<organism evidence="2 3">
    <name type="scientific">Cytospora mali</name>
    <name type="common">Apple Valsa canker fungus</name>
    <name type="synonym">Valsa mali</name>
    <dbReference type="NCBI Taxonomy" id="578113"/>
    <lineage>
        <taxon>Eukaryota</taxon>
        <taxon>Fungi</taxon>
        <taxon>Dikarya</taxon>
        <taxon>Ascomycota</taxon>
        <taxon>Pezizomycotina</taxon>
        <taxon>Sordariomycetes</taxon>
        <taxon>Sordariomycetidae</taxon>
        <taxon>Diaporthales</taxon>
        <taxon>Cytosporaceae</taxon>
        <taxon>Cytospora</taxon>
    </lineage>
</organism>
<proteinExistence type="predicted"/>
<evidence type="ECO:0000313" key="2">
    <source>
        <dbReference type="EMBL" id="KUI67508.1"/>
    </source>
</evidence>
<reference evidence="2" key="1">
    <citation type="submission" date="2014-12" db="EMBL/GenBank/DDBJ databases">
        <title>Genome Sequence of Valsa Canker Pathogens Uncovers a Specific Adaption of Colonization on Woody Bark.</title>
        <authorList>
            <person name="Yin Z."/>
            <person name="Liu H."/>
            <person name="Gao X."/>
            <person name="Li Z."/>
            <person name="Song N."/>
            <person name="Ke X."/>
            <person name="Dai Q."/>
            <person name="Wu Y."/>
            <person name="Sun Y."/>
            <person name="Xu J.-R."/>
            <person name="Kang Z.K."/>
            <person name="Wang L."/>
            <person name="Huang L."/>
        </authorList>
    </citation>
    <scope>NUCLEOTIDE SEQUENCE [LARGE SCALE GENOMIC DNA]</scope>
    <source>
        <strain evidence="2">03-8</strain>
    </source>
</reference>
<keyword evidence="3" id="KW-1185">Reference proteome</keyword>
<evidence type="ECO:0000256" key="1">
    <source>
        <dbReference type="SAM" id="MobiDB-lite"/>
    </source>
</evidence>
<name>A0A194VUB1_CYTMA</name>
<accession>A0A194VUB1</accession>
<sequence length="164" mass="18603">MAVMMSGLSSLPSARARDLARALPCRVNRQRRWYFATPPSLSTTIQKLRAIAGRFGIKDAMQHDQDPAQKQTKDRAQLHKETRDVYSGNFFTISMKPHEWKDPFLSNEPSRNSAYTTTKKEPSRKRDYTAADAAEHYRSGACFAAWPVDEDGGDWRSVHANLAE</sequence>
<gene>
    <name evidence="2" type="ORF">VM1G_03325</name>
</gene>
<dbReference type="EMBL" id="CM003100">
    <property type="protein sequence ID" value="KUI67508.1"/>
    <property type="molecule type" value="Genomic_DNA"/>
</dbReference>
<dbReference type="Proteomes" id="UP000078559">
    <property type="component" value="Chromosome 3"/>
</dbReference>
<evidence type="ECO:0000313" key="3">
    <source>
        <dbReference type="Proteomes" id="UP000078559"/>
    </source>
</evidence>
<dbReference type="OrthoDB" id="10587860at2759"/>
<dbReference type="AlphaFoldDB" id="A0A194VUB1"/>